<dbReference type="Pfam" id="PF04577">
    <property type="entry name" value="Glyco_transf_61"/>
    <property type="match status" value="1"/>
</dbReference>
<dbReference type="InParanoid" id="D2VW74"/>
<dbReference type="Proteomes" id="UP000006671">
    <property type="component" value="Unassembled WGS sequence"/>
</dbReference>
<evidence type="ECO:0000256" key="7">
    <source>
        <dbReference type="ARBA" id="ARBA00040944"/>
    </source>
</evidence>
<feature type="domain" description="Glycosyltransferase 61 catalytic" evidence="11">
    <location>
        <begin position="257"/>
        <end position="457"/>
    </location>
</feature>
<dbReference type="EC" id="2.4.1.255" evidence="1"/>
<evidence type="ECO:0000256" key="1">
    <source>
        <dbReference type="ARBA" id="ARBA00011970"/>
    </source>
</evidence>
<keyword evidence="4" id="KW-0732">Signal</keyword>
<dbReference type="OrthoDB" id="529273at2759"/>
<reference evidence="12 13" key="1">
    <citation type="journal article" date="2010" name="Cell">
        <title>The genome of Naegleria gruberi illuminates early eukaryotic versatility.</title>
        <authorList>
            <person name="Fritz-Laylin L.K."/>
            <person name="Prochnik S.E."/>
            <person name="Ginger M.L."/>
            <person name="Dacks J.B."/>
            <person name="Carpenter M.L."/>
            <person name="Field M.C."/>
            <person name="Kuo A."/>
            <person name="Paredez A."/>
            <person name="Chapman J."/>
            <person name="Pham J."/>
            <person name="Shu S."/>
            <person name="Neupane R."/>
            <person name="Cipriano M."/>
            <person name="Mancuso J."/>
            <person name="Tu H."/>
            <person name="Salamov A."/>
            <person name="Lindquist E."/>
            <person name="Shapiro H."/>
            <person name="Lucas S."/>
            <person name="Grigoriev I.V."/>
            <person name="Cande W.Z."/>
            <person name="Fulton C."/>
            <person name="Rokhsar D.S."/>
            <person name="Dawson S.C."/>
        </authorList>
    </citation>
    <scope>NUCLEOTIDE SEQUENCE [LARGE SCALE GENOMIC DNA]</scope>
    <source>
        <strain evidence="12 13">NEG-M</strain>
    </source>
</reference>
<evidence type="ECO:0000256" key="9">
    <source>
        <dbReference type="ARBA" id="ARBA00048317"/>
    </source>
</evidence>
<comment type="catalytic activity">
    <reaction evidence="9">
        <text>L-seryl-[protein] + UDP-N-acetyl-alpha-D-glucosamine = 3-O-(N-acetyl-beta-D-glucosaminyl)-L-seryl-[protein] + UDP + H(+)</text>
        <dbReference type="Rhea" id="RHEA:48904"/>
        <dbReference type="Rhea" id="RHEA-COMP:9863"/>
        <dbReference type="Rhea" id="RHEA-COMP:12251"/>
        <dbReference type="ChEBI" id="CHEBI:15378"/>
        <dbReference type="ChEBI" id="CHEBI:29999"/>
        <dbReference type="ChEBI" id="CHEBI:57705"/>
        <dbReference type="ChEBI" id="CHEBI:58223"/>
        <dbReference type="ChEBI" id="CHEBI:90838"/>
        <dbReference type="EC" id="2.4.1.255"/>
    </reaction>
</comment>
<proteinExistence type="predicted"/>
<keyword evidence="5" id="KW-0256">Endoplasmic reticulum</keyword>
<evidence type="ECO:0000259" key="11">
    <source>
        <dbReference type="Pfam" id="PF04577"/>
    </source>
</evidence>
<evidence type="ECO:0000313" key="13">
    <source>
        <dbReference type="Proteomes" id="UP000006671"/>
    </source>
</evidence>
<dbReference type="GO" id="GO:0005788">
    <property type="term" value="C:endoplasmic reticulum lumen"/>
    <property type="evidence" value="ECO:0007669"/>
    <property type="project" value="TreeGrafter"/>
</dbReference>
<keyword evidence="3" id="KW-0808">Transferase</keyword>
<dbReference type="KEGG" id="ngr:NAEGRDRAFT_73281"/>
<evidence type="ECO:0000256" key="6">
    <source>
        <dbReference type="ARBA" id="ARBA00023180"/>
    </source>
</evidence>
<dbReference type="InterPro" id="IPR049625">
    <property type="entry name" value="Glyco_transf_61_cat"/>
</dbReference>
<keyword evidence="6" id="KW-0325">Glycoprotein</keyword>
<evidence type="ECO:0000256" key="2">
    <source>
        <dbReference type="ARBA" id="ARBA00022676"/>
    </source>
</evidence>
<dbReference type="PANTHER" id="PTHR20961">
    <property type="entry name" value="GLYCOSYLTRANSFERASE"/>
    <property type="match status" value="1"/>
</dbReference>
<comment type="catalytic activity">
    <reaction evidence="10">
        <text>L-threonyl-[protein] + UDP-N-acetyl-alpha-D-glucosamine = 3-O-(N-acetyl-beta-D-glucosaminyl)-L-threonyl-[protein] + UDP + H(+)</text>
        <dbReference type="Rhea" id="RHEA:48908"/>
        <dbReference type="Rhea" id="RHEA-COMP:11060"/>
        <dbReference type="Rhea" id="RHEA-COMP:12252"/>
        <dbReference type="ChEBI" id="CHEBI:15378"/>
        <dbReference type="ChEBI" id="CHEBI:30013"/>
        <dbReference type="ChEBI" id="CHEBI:57705"/>
        <dbReference type="ChEBI" id="CHEBI:58223"/>
        <dbReference type="ChEBI" id="CHEBI:90840"/>
        <dbReference type="EC" id="2.4.1.255"/>
    </reaction>
</comment>
<dbReference type="AlphaFoldDB" id="D2VW74"/>
<dbReference type="GeneID" id="8853992"/>
<organism evidence="13">
    <name type="scientific">Naegleria gruberi</name>
    <name type="common">Amoeba</name>
    <dbReference type="NCBI Taxonomy" id="5762"/>
    <lineage>
        <taxon>Eukaryota</taxon>
        <taxon>Discoba</taxon>
        <taxon>Heterolobosea</taxon>
        <taxon>Tetramitia</taxon>
        <taxon>Eutetramitia</taxon>
        <taxon>Vahlkampfiidae</taxon>
        <taxon>Naegleria</taxon>
    </lineage>
</organism>
<evidence type="ECO:0000256" key="5">
    <source>
        <dbReference type="ARBA" id="ARBA00022824"/>
    </source>
</evidence>
<dbReference type="InterPro" id="IPR007657">
    <property type="entry name" value="Glycosyltransferase_61"/>
</dbReference>
<evidence type="ECO:0000256" key="8">
    <source>
        <dbReference type="ARBA" id="ARBA00042574"/>
    </source>
</evidence>
<sequence>MNIHENARTIGLVNTAVGKGTRREQFSVTIETTNSKETSSLKDVSTDDEKFRPSRIPPLICTKPISMNNLPSSVNLSEEEKQKELCEREYGCGLLQTWKQQAIEMCEKDDYVIPSSGLIDLEKKKEMETNQATLTCYKNNNKHVDSDTFPHTVCESSNLVMDFSKLKRVPCLKYRPGYNCKRKTYYTYLAGALLGKCKRNPVNLDLSQFSKHFGKEIFSSFKTFKEENFKEKKDKVEYIDGVTIFVTREQDDHANLFHALSDFFATFQMIEMFKLDSKNVQIVLLDEHYESPYDFLWNSTFSLKRPARKASYFKEKTVRFERAIFQHAGVATQLKSNLLDFSEFDPSQCKSKVRLVTAFSDRILSTLGIEKRRPSFSSSDEMIRGLFVSSGKITNEDEVLINLKKHPEYGYTFTLERIDLNKFSFVEQVKRVHQADFLIGYHDLGLTNSLFLPDGTSGLLEIWKTYKTRSMRSFEQYSRWKGNEYTLWTNMDMKAINGDNLTVKLESFLQTFGIFLTTLRNSRAK</sequence>
<accession>D2VW74</accession>
<protein>
    <recommendedName>
        <fullName evidence="7">EGF domain-specific O-linked N-acetylglucosamine transferase</fullName>
        <ecNumber evidence="1">2.4.1.255</ecNumber>
    </recommendedName>
    <alternativeName>
        <fullName evidence="8">Extracellular O-linked N-acetylglucosamine transferase</fullName>
    </alternativeName>
</protein>
<keyword evidence="2" id="KW-0328">Glycosyltransferase</keyword>
<dbReference type="PANTHER" id="PTHR20961:SF148">
    <property type="entry name" value="EGF DOMAIN-SPECIFIC O-LINKED N-ACETYLGLUCOSAMINE TRANSFERASE"/>
    <property type="match status" value="1"/>
</dbReference>
<dbReference type="GO" id="GO:0097363">
    <property type="term" value="F:protein O-acetylglucosaminyltransferase activity"/>
    <property type="evidence" value="ECO:0007669"/>
    <property type="project" value="UniProtKB-EC"/>
</dbReference>
<evidence type="ECO:0000256" key="3">
    <source>
        <dbReference type="ARBA" id="ARBA00022679"/>
    </source>
</evidence>
<name>D2VW74_NAEGR</name>
<dbReference type="RefSeq" id="XP_002671775.1">
    <property type="nucleotide sequence ID" value="XM_002671729.1"/>
</dbReference>
<evidence type="ECO:0000256" key="10">
    <source>
        <dbReference type="ARBA" id="ARBA00049432"/>
    </source>
</evidence>
<evidence type="ECO:0000256" key="4">
    <source>
        <dbReference type="ARBA" id="ARBA00022729"/>
    </source>
</evidence>
<dbReference type="EMBL" id="GG738903">
    <property type="protein sequence ID" value="EFC39031.1"/>
    <property type="molecule type" value="Genomic_DNA"/>
</dbReference>
<evidence type="ECO:0000313" key="12">
    <source>
        <dbReference type="EMBL" id="EFC39031.1"/>
    </source>
</evidence>
<dbReference type="VEuPathDB" id="AmoebaDB:NAEGRDRAFT_73281"/>
<dbReference type="eggNOG" id="KOG4698">
    <property type="taxonomic scope" value="Eukaryota"/>
</dbReference>
<dbReference type="STRING" id="5762.D2VW74"/>
<keyword evidence="13" id="KW-1185">Reference proteome</keyword>
<gene>
    <name evidence="12" type="ORF">NAEGRDRAFT_73281</name>
</gene>